<evidence type="ECO:0000313" key="3">
    <source>
        <dbReference type="Proteomes" id="UP001342314"/>
    </source>
</evidence>
<dbReference type="SUPFAM" id="SSF51735">
    <property type="entry name" value="NAD(P)-binding Rossmann-fold domains"/>
    <property type="match status" value="1"/>
</dbReference>
<dbReference type="SMART" id="SM00829">
    <property type="entry name" value="PKS_ER"/>
    <property type="match status" value="1"/>
</dbReference>
<dbReference type="PANTHER" id="PTHR11695">
    <property type="entry name" value="ALCOHOL DEHYDROGENASE RELATED"/>
    <property type="match status" value="1"/>
</dbReference>
<reference evidence="2 3" key="1">
    <citation type="submission" date="2021-12" db="EMBL/GenBank/DDBJ databases">
        <title>High titer production of polyol ester of fatty acids by Rhodotorula paludigena BS15 towards product separation-free biomass refinery.</title>
        <authorList>
            <person name="Mano J."/>
            <person name="Ono H."/>
            <person name="Tanaka T."/>
            <person name="Naito K."/>
            <person name="Sushida H."/>
            <person name="Ike M."/>
            <person name="Tokuyasu K."/>
            <person name="Kitaoka M."/>
        </authorList>
    </citation>
    <scope>NUCLEOTIDE SEQUENCE [LARGE SCALE GENOMIC DNA]</scope>
    <source>
        <strain evidence="2 3">BS15</strain>
    </source>
</reference>
<dbReference type="PANTHER" id="PTHR11695:SF294">
    <property type="entry name" value="RETICULON-4-INTERACTING PROTEIN 1, MITOCHONDRIAL"/>
    <property type="match status" value="1"/>
</dbReference>
<proteinExistence type="predicted"/>
<dbReference type="InterPro" id="IPR036291">
    <property type="entry name" value="NAD(P)-bd_dom_sf"/>
</dbReference>
<dbReference type="InterPro" id="IPR013154">
    <property type="entry name" value="ADH-like_N"/>
</dbReference>
<dbReference type="EMBL" id="BQKY01000004">
    <property type="protein sequence ID" value="GJN89375.1"/>
    <property type="molecule type" value="Genomic_DNA"/>
</dbReference>
<dbReference type="GO" id="GO:0016491">
    <property type="term" value="F:oxidoreductase activity"/>
    <property type="evidence" value="ECO:0007669"/>
    <property type="project" value="InterPro"/>
</dbReference>
<sequence length="352" mass="38335">MRAWVFRQKGNPSSVLHLESEHPDPSTDAPAANKHKVLVKVHAASLNPIGFKSMGVAPIKWGQKVPAIPECDFSGTVAGGDLSGTGLQVGDAVFGIVPAQSVMKAGQGVLADYTLVEKHLVVKKPDNVSFEEASTFPLVTFTAYQMMMRTGGLKKGTGQRVFINGGSGGVGVYAVQLAKAYGAYVVTTCSPQSRDLVQSLGPDEILDYKERDLVQQLTEKYKDKPFDMVFDTVGANSELYPKSPRYLKPKGHFLDIAGPHMDGSIWSLLSSAVVFAGRLARPRILGGTPRKYVFAMMEPEERELKEMAEFLREGKLKPIIDEVFPFEKAIDAYKRQMSGRAKGKVVVKVADA</sequence>
<dbReference type="Gene3D" id="3.90.180.10">
    <property type="entry name" value="Medium-chain alcohol dehydrogenases, catalytic domain"/>
    <property type="match status" value="1"/>
</dbReference>
<evidence type="ECO:0000313" key="2">
    <source>
        <dbReference type="EMBL" id="GJN89375.1"/>
    </source>
</evidence>
<accession>A0AAV5GA07</accession>
<name>A0AAV5GA07_9BASI</name>
<dbReference type="InterPro" id="IPR011032">
    <property type="entry name" value="GroES-like_sf"/>
</dbReference>
<dbReference type="Proteomes" id="UP001342314">
    <property type="component" value="Unassembled WGS sequence"/>
</dbReference>
<protein>
    <recommendedName>
        <fullName evidence="1">Enoyl reductase (ER) domain-containing protein</fullName>
    </recommendedName>
</protein>
<dbReference type="Pfam" id="PF13602">
    <property type="entry name" value="ADH_zinc_N_2"/>
    <property type="match status" value="1"/>
</dbReference>
<keyword evidence="3" id="KW-1185">Reference proteome</keyword>
<dbReference type="Pfam" id="PF08240">
    <property type="entry name" value="ADH_N"/>
    <property type="match status" value="1"/>
</dbReference>
<organism evidence="2 3">
    <name type="scientific">Rhodotorula paludigena</name>
    <dbReference type="NCBI Taxonomy" id="86838"/>
    <lineage>
        <taxon>Eukaryota</taxon>
        <taxon>Fungi</taxon>
        <taxon>Dikarya</taxon>
        <taxon>Basidiomycota</taxon>
        <taxon>Pucciniomycotina</taxon>
        <taxon>Microbotryomycetes</taxon>
        <taxon>Sporidiobolales</taxon>
        <taxon>Sporidiobolaceae</taxon>
        <taxon>Rhodotorula</taxon>
    </lineage>
</organism>
<comment type="caution">
    <text evidence="2">The sequence shown here is derived from an EMBL/GenBank/DDBJ whole genome shotgun (WGS) entry which is preliminary data.</text>
</comment>
<dbReference type="AlphaFoldDB" id="A0AAV5GA07"/>
<dbReference type="GO" id="GO:0005739">
    <property type="term" value="C:mitochondrion"/>
    <property type="evidence" value="ECO:0007669"/>
    <property type="project" value="TreeGrafter"/>
</dbReference>
<dbReference type="SUPFAM" id="SSF50129">
    <property type="entry name" value="GroES-like"/>
    <property type="match status" value="1"/>
</dbReference>
<evidence type="ECO:0000259" key="1">
    <source>
        <dbReference type="SMART" id="SM00829"/>
    </source>
</evidence>
<dbReference type="InterPro" id="IPR050700">
    <property type="entry name" value="YIM1/Zinc_Alcohol_DH_Fams"/>
</dbReference>
<gene>
    <name evidence="2" type="ORF">Rhopal_002355-T1</name>
</gene>
<dbReference type="InterPro" id="IPR020843">
    <property type="entry name" value="ER"/>
</dbReference>
<dbReference type="Gene3D" id="3.40.50.720">
    <property type="entry name" value="NAD(P)-binding Rossmann-like Domain"/>
    <property type="match status" value="1"/>
</dbReference>
<feature type="domain" description="Enoyl reductase (ER)" evidence="1">
    <location>
        <begin position="10"/>
        <end position="347"/>
    </location>
</feature>
<dbReference type="CDD" id="cd08267">
    <property type="entry name" value="MDR1"/>
    <property type="match status" value="1"/>
</dbReference>